<organism evidence="1">
    <name type="scientific">Lygus hesperus</name>
    <name type="common">Western plant bug</name>
    <dbReference type="NCBI Taxonomy" id="30085"/>
    <lineage>
        <taxon>Eukaryota</taxon>
        <taxon>Metazoa</taxon>
        <taxon>Ecdysozoa</taxon>
        <taxon>Arthropoda</taxon>
        <taxon>Hexapoda</taxon>
        <taxon>Insecta</taxon>
        <taxon>Pterygota</taxon>
        <taxon>Neoptera</taxon>
        <taxon>Paraneoptera</taxon>
        <taxon>Hemiptera</taxon>
        <taxon>Heteroptera</taxon>
        <taxon>Panheteroptera</taxon>
        <taxon>Cimicomorpha</taxon>
        <taxon>Miridae</taxon>
        <taxon>Mirini</taxon>
        <taxon>Lygus</taxon>
    </lineage>
</organism>
<reference evidence="1" key="2">
    <citation type="submission" date="2014-07" db="EMBL/GenBank/DDBJ databases">
        <authorList>
            <person name="Hull J."/>
        </authorList>
    </citation>
    <scope>NUCLEOTIDE SEQUENCE</scope>
</reference>
<protein>
    <submittedName>
        <fullName evidence="1">Uncharacterized protein</fullName>
    </submittedName>
</protein>
<name>A0A0A9WF71_LYGHE</name>
<gene>
    <name evidence="1" type="ORF">CM83_7893</name>
</gene>
<dbReference type="EMBL" id="GBHO01037558">
    <property type="protein sequence ID" value="JAG06046.1"/>
    <property type="molecule type" value="Transcribed_RNA"/>
</dbReference>
<proteinExistence type="predicted"/>
<evidence type="ECO:0000313" key="1">
    <source>
        <dbReference type="EMBL" id="JAG06046.1"/>
    </source>
</evidence>
<feature type="non-terminal residue" evidence="1">
    <location>
        <position position="101"/>
    </location>
</feature>
<accession>A0A0A9WF71</accession>
<sequence>MPCIMCWGCNRYTWTHPMPCAISLIAMTKHYHSTHMEAAKLLYRVRTSKSNAKTIKENTQGQVHCMHCDCFVLFDKHLSTLSQLMTRRHGRVGTTTTITTT</sequence>
<reference evidence="1" key="1">
    <citation type="journal article" date="2014" name="PLoS ONE">
        <title>Transcriptome-Based Identification of ABC Transporters in the Western Tarnished Plant Bug Lygus hesperus.</title>
        <authorList>
            <person name="Hull J.J."/>
            <person name="Chaney K."/>
            <person name="Geib S.M."/>
            <person name="Fabrick J.A."/>
            <person name="Brent C.S."/>
            <person name="Walsh D."/>
            <person name="Lavine L.C."/>
        </authorList>
    </citation>
    <scope>NUCLEOTIDE SEQUENCE</scope>
</reference>
<dbReference type="AlphaFoldDB" id="A0A0A9WF71"/>